<protein>
    <submittedName>
        <fullName evidence="2">Uncharacterized protein</fullName>
    </submittedName>
</protein>
<organism evidence="2 3">
    <name type="scientific">Polaribacter marinus</name>
    <dbReference type="NCBI Taxonomy" id="2916838"/>
    <lineage>
        <taxon>Bacteria</taxon>
        <taxon>Pseudomonadati</taxon>
        <taxon>Bacteroidota</taxon>
        <taxon>Flavobacteriia</taxon>
        <taxon>Flavobacteriales</taxon>
        <taxon>Flavobacteriaceae</taxon>
    </lineage>
</organism>
<reference evidence="2" key="1">
    <citation type="submission" date="2022-02" db="EMBL/GenBank/DDBJ databases">
        <title>Polaribacter sp. MSW13, isolated from seawater.</title>
        <authorList>
            <person name="Kristyanto S."/>
            <person name="Jung J."/>
            <person name="Jeon C.O."/>
        </authorList>
    </citation>
    <scope>NUCLEOTIDE SEQUENCE</scope>
    <source>
        <strain evidence="2">MSW13</strain>
    </source>
</reference>
<evidence type="ECO:0000256" key="1">
    <source>
        <dbReference type="SAM" id="Phobius"/>
    </source>
</evidence>
<dbReference type="RefSeq" id="WP_242179476.1">
    <property type="nucleotide sequence ID" value="NZ_JAKQYM010000016.1"/>
</dbReference>
<proteinExistence type="predicted"/>
<evidence type="ECO:0000313" key="3">
    <source>
        <dbReference type="Proteomes" id="UP001139369"/>
    </source>
</evidence>
<keyword evidence="1" id="KW-1133">Transmembrane helix</keyword>
<keyword evidence="1" id="KW-0472">Membrane</keyword>
<sequence length="132" mass="15713">MIKYKVEKYANTKSGDFVTFRETIPSKKLEEYKKNEWNVVEKIVPFITWWNKFSTTNKIAILAIFTPILFGGIYFLVEQYQNNKYESLNKDYYLLKNKFENSQSENSELKKLNKYLIDSLSKLNKKGESKPK</sequence>
<name>A0A9X2AL97_9FLAO</name>
<gene>
    <name evidence="2" type="ORF">MC378_14405</name>
</gene>
<dbReference type="EMBL" id="JAKQYM010000016">
    <property type="protein sequence ID" value="MCI2230368.1"/>
    <property type="molecule type" value="Genomic_DNA"/>
</dbReference>
<comment type="caution">
    <text evidence="2">The sequence shown here is derived from an EMBL/GenBank/DDBJ whole genome shotgun (WGS) entry which is preliminary data.</text>
</comment>
<accession>A0A9X2AL97</accession>
<keyword evidence="1" id="KW-0812">Transmembrane</keyword>
<dbReference type="Proteomes" id="UP001139369">
    <property type="component" value="Unassembled WGS sequence"/>
</dbReference>
<feature type="transmembrane region" description="Helical" evidence="1">
    <location>
        <begin position="59"/>
        <end position="77"/>
    </location>
</feature>
<dbReference type="AlphaFoldDB" id="A0A9X2AL97"/>
<evidence type="ECO:0000313" key="2">
    <source>
        <dbReference type="EMBL" id="MCI2230368.1"/>
    </source>
</evidence>
<keyword evidence="3" id="KW-1185">Reference proteome</keyword>